<feature type="signal peptide" evidence="1">
    <location>
        <begin position="1"/>
        <end position="19"/>
    </location>
</feature>
<accession>A0ABT2W1V2</accession>
<evidence type="ECO:0000313" key="2">
    <source>
        <dbReference type="EMBL" id="MCU7615289.1"/>
    </source>
</evidence>
<keyword evidence="1" id="KW-0732">Signal</keyword>
<dbReference type="RefSeq" id="WP_262991309.1">
    <property type="nucleotide sequence ID" value="NZ_JAOTEN010000004.1"/>
</dbReference>
<proteinExistence type="predicted"/>
<dbReference type="EMBL" id="JAOTEN010000004">
    <property type="protein sequence ID" value="MCU7615289.1"/>
    <property type="molecule type" value="Genomic_DNA"/>
</dbReference>
<evidence type="ECO:0000256" key="1">
    <source>
        <dbReference type="SAM" id="SignalP"/>
    </source>
</evidence>
<dbReference type="Proteomes" id="UP001208114">
    <property type="component" value="Unassembled WGS sequence"/>
</dbReference>
<name>A0ABT2W1V2_9FLAO</name>
<gene>
    <name evidence="2" type="ORF">N0B16_12645</name>
</gene>
<feature type="chain" id="PRO_5047175819" description="Outer membrane protein beta-barrel domain-containing protein" evidence="1">
    <location>
        <begin position="20"/>
        <end position="220"/>
    </location>
</feature>
<reference evidence="3" key="1">
    <citation type="submission" date="2023-07" db="EMBL/GenBank/DDBJ databases">
        <title>Chryseobacterium sp. GMJ5 Genome sequencing and assembly.</title>
        <authorList>
            <person name="Jung Y."/>
        </authorList>
    </citation>
    <scope>NUCLEOTIDE SEQUENCE [LARGE SCALE GENOMIC DNA]</scope>
    <source>
        <strain evidence="3">GMJ5</strain>
    </source>
</reference>
<keyword evidence="3" id="KW-1185">Reference proteome</keyword>
<sequence>MLKKLLLPGAFLIPFLFSAQETSKQPKISIIPAVGFGWRTAELPSGLTNDEKNYIKDLKKGFNFDIGAYYHLNGPVAIGVKYSNYSASSNGRISVVNNSGNVVSAAVSTKDNITFFGPGFLISNYNEPSRHKLFLDLALGVITYTTKTGSVKGTGSNLGAEIDFAYQYQISRNFLIGPKLGLTGGTLSKMKYNGVTYNFDEDQKEGLSRVSLSAAATFRF</sequence>
<evidence type="ECO:0000313" key="3">
    <source>
        <dbReference type="Proteomes" id="UP001208114"/>
    </source>
</evidence>
<comment type="caution">
    <text evidence="2">The sequence shown here is derived from an EMBL/GenBank/DDBJ whole genome shotgun (WGS) entry which is preliminary data.</text>
</comment>
<evidence type="ECO:0008006" key="4">
    <source>
        <dbReference type="Google" id="ProtNLM"/>
    </source>
</evidence>
<protein>
    <recommendedName>
        <fullName evidence="4">Outer membrane protein beta-barrel domain-containing protein</fullName>
    </recommendedName>
</protein>
<organism evidence="2 3">
    <name type="scientific">Chryseobacterium gilvum</name>
    <dbReference type="NCBI Taxonomy" id="2976534"/>
    <lineage>
        <taxon>Bacteria</taxon>
        <taxon>Pseudomonadati</taxon>
        <taxon>Bacteroidota</taxon>
        <taxon>Flavobacteriia</taxon>
        <taxon>Flavobacteriales</taxon>
        <taxon>Weeksellaceae</taxon>
        <taxon>Chryseobacterium group</taxon>
        <taxon>Chryseobacterium</taxon>
    </lineage>
</organism>